<reference evidence="2" key="1">
    <citation type="submission" date="2021-06" db="EMBL/GenBank/DDBJ databases">
        <title>Description of novel taxa of the family Lachnospiraceae.</title>
        <authorList>
            <person name="Chaplin A.V."/>
            <person name="Sokolova S.R."/>
            <person name="Pikina A.P."/>
            <person name="Korzhanova M."/>
            <person name="Belova V."/>
            <person name="Korostin D."/>
            <person name="Efimov B.A."/>
        </authorList>
    </citation>
    <scope>NUCLEOTIDE SEQUENCE</scope>
    <source>
        <strain evidence="2">ASD5720</strain>
    </source>
</reference>
<accession>A0A949K6S7</accession>
<dbReference type="GO" id="GO:0016812">
    <property type="term" value="F:hydrolase activity, acting on carbon-nitrogen (but not peptide) bonds, in cyclic amides"/>
    <property type="evidence" value="ECO:0007669"/>
    <property type="project" value="TreeGrafter"/>
</dbReference>
<evidence type="ECO:0000313" key="2">
    <source>
        <dbReference type="EMBL" id="MBU9736252.1"/>
    </source>
</evidence>
<dbReference type="EMBL" id="JAHQCW010000008">
    <property type="protein sequence ID" value="MBU9736252.1"/>
    <property type="molecule type" value="Genomic_DNA"/>
</dbReference>
<dbReference type="InterPro" id="IPR032466">
    <property type="entry name" value="Metal_Hydrolase"/>
</dbReference>
<evidence type="ECO:0000313" key="3">
    <source>
        <dbReference type="Proteomes" id="UP000712157"/>
    </source>
</evidence>
<dbReference type="GO" id="GO:0016811">
    <property type="term" value="F:hydrolase activity, acting on carbon-nitrogen (but not peptide) bonds, in linear amides"/>
    <property type="evidence" value="ECO:0007669"/>
    <property type="project" value="InterPro"/>
</dbReference>
<dbReference type="InterPro" id="IPR011059">
    <property type="entry name" value="Metal-dep_hydrolase_composite"/>
</dbReference>
<dbReference type="SUPFAM" id="SSF51338">
    <property type="entry name" value="Composite domain of metallo-dependent hydrolases"/>
    <property type="match status" value="1"/>
</dbReference>
<name>A0A949K6S7_9FIRM</name>
<dbReference type="PANTHER" id="PTHR11647">
    <property type="entry name" value="HYDRANTOINASE/DIHYDROPYRIMIDINASE FAMILY MEMBER"/>
    <property type="match status" value="1"/>
</dbReference>
<dbReference type="InterPro" id="IPR050378">
    <property type="entry name" value="Metallo-dep_Hydrolases_sf"/>
</dbReference>
<feature type="domain" description="Amidohydrolase 3" evidence="1">
    <location>
        <begin position="49"/>
        <end position="517"/>
    </location>
</feature>
<dbReference type="CDD" id="cd01297">
    <property type="entry name" value="D-aminoacylase"/>
    <property type="match status" value="1"/>
</dbReference>
<evidence type="ECO:0000259" key="1">
    <source>
        <dbReference type="Pfam" id="PF07969"/>
    </source>
</evidence>
<dbReference type="Gene3D" id="3.30.1490.130">
    <property type="entry name" value="D-aminoacylase. Domain 3"/>
    <property type="match status" value="1"/>
</dbReference>
<dbReference type="Gene3D" id="3.20.20.140">
    <property type="entry name" value="Metal-dependent hydrolases"/>
    <property type="match status" value="1"/>
</dbReference>
<dbReference type="InterPro" id="IPR023100">
    <property type="entry name" value="D-aminoacylase_insert_dom_sf"/>
</dbReference>
<dbReference type="Gene3D" id="2.30.40.10">
    <property type="entry name" value="Urease, subunit C, domain 1"/>
    <property type="match status" value="1"/>
</dbReference>
<dbReference type="GO" id="GO:0005829">
    <property type="term" value="C:cytosol"/>
    <property type="evidence" value="ECO:0007669"/>
    <property type="project" value="TreeGrafter"/>
</dbReference>
<dbReference type="Proteomes" id="UP000712157">
    <property type="component" value="Unassembled WGS sequence"/>
</dbReference>
<proteinExistence type="predicted"/>
<protein>
    <submittedName>
        <fullName evidence="2">D-aminoacylase</fullName>
    </submittedName>
</protein>
<dbReference type="Pfam" id="PF07969">
    <property type="entry name" value="Amidohydro_3"/>
    <property type="match status" value="1"/>
</dbReference>
<dbReference type="AlphaFoldDB" id="A0A949K6S7"/>
<sequence>MFDLLIKNGVIVDGSGRQAFPGSVGILGGKITAVIPEKEDSLKGVRAERVIDVKGKYVTPGFIDIHRHADAAVFREGFGELELRQGLTTIVNGNCGLSVVPCPKERRQEILGFLAPIVGNMPAGVPLHSFRSYINAVKEQKLPLNVGMLIGNGTVRAAAAGYRSGSLTDGEMRQAHRYLEAALSDGALGVSLGIVYAPEYNYSTEEFKKVLEPMRNSGVQLFTHIRGEGDNFHASLREVVEIARYLEVPLHLSHLKCVGQRNWGHGIAKALDILDEARESGLAVSCDVYPYTAGSTQLIQILPPAYLEGGVPGILKRLTDPAMREKLTDILQKPGVDFENLVNLVGWENIRMTTLNREHNREYSGKSVAEIARLKGMDPYACAYNMLVEENCEISMVDFIASEDDVRKVMRYPYSNIISDSVYPVGGIPHPRLYGTFPRVLEKYVKEEKVLDLETAVKKMTSVPAAVCKLTTKGLIREGMDADLVVFDLERIHTGADYDQPKKPGEGFSYVFVNGEPAVVRDQIQKQSSGRVLLNGESAR</sequence>
<comment type="caution">
    <text evidence="2">The sequence shown here is derived from an EMBL/GenBank/DDBJ whole genome shotgun (WGS) entry which is preliminary data.</text>
</comment>
<organism evidence="2 3">
    <name type="scientific">Diplocloster agilis</name>
    <dbReference type="NCBI Taxonomy" id="2850323"/>
    <lineage>
        <taxon>Bacteria</taxon>
        <taxon>Bacillati</taxon>
        <taxon>Bacillota</taxon>
        <taxon>Clostridia</taxon>
        <taxon>Lachnospirales</taxon>
        <taxon>Lachnospiraceae</taxon>
        <taxon>Diplocloster</taxon>
    </lineage>
</organism>
<dbReference type="InterPro" id="IPR013108">
    <property type="entry name" value="Amidohydro_3"/>
</dbReference>
<dbReference type="PANTHER" id="PTHR11647:SF1">
    <property type="entry name" value="COLLAPSIN RESPONSE MEDIATOR PROTEIN"/>
    <property type="match status" value="1"/>
</dbReference>
<dbReference type="SUPFAM" id="SSF51556">
    <property type="entry name" value="Metallo-dependent hydrolases"/>
    <property type="match status" value="1"/>
</dbReference>
<gene>
    <name evidence="2" type="ORF">KTH89_06855</name>
</gene>
<dbReference type="RefSeq" id="WP_238721159.1">
    <property type="nucleotide sequence ID" value="NZ_JAHQCW010000008.1"/>
</dbReference>
<keyword evidence="3" id="KW-1185">Reference proteome</keyword>